<keyword evidence="2" id="KW-0472">Membrane</keyword>
<evidence type="ECO:0000313" key="4">
    <source>
        <dbReference type="Proteomes" id="UP000076874"/>
    </source>
</evidence>
<feature type="region of interest" description="Disordered" evidence="1">
    <location>
        <begin position="1"/>
        <end position="20"/>
    </location>
</feature>
<evidence type="ECO:0000313" key="3">
    <source>
        <dbReference type="EMBL" id="OAA67189.1"/>
    </source>
</evidence>
<dbReference type="PANTHER" id="PTHR39466:SF1">
    <property type="entry name" value="RGS DOMAIN-CONTAINING PROTEIN"/>
    <property type="match status" value="1"/>
</dbReference>
<feature type="compositionally biased region" description="Basic residues" evidence="1">
    <location>
        <begin position="461"/>
        <end position="471"/>
    </location>
</feature>
<feature type="transmembrane region" description="Helical" evidence="2">
    <location>
        <begin position="325"/>
        <end position="349"/>
    </location>
</feature>
<dbReference type="Proteomes" id="UP000076874">
    <property type="component" value="Unassembled WGS sequence"/>
</dbReference>
<name>A0A167Z7Q9_9HYPO</name>
<proteinExistence type="predicted"/>
<accession>A0A167Z7Q9</accession>
<evidence type="ECO:0000256" key="1">
    <source>
        <dbReference type="SAM" id="MobiDB-lite"/>
    </source>
</evidence>
<reference evidence="3 4" key="1">
    <citation type="journal article" date="2016" name="Genome Biol. Evol.">
        <title>Divergent and convergent evolution of fungal pathogenicity.</title>
        <authorList>
            <person name="Shang Y."/>
            <person name="Xiao G."/>
            <person name="Zheng P."/>
            <person name="Cen K."/>
            <person name="Zhan S."/>
            <person name="Wang C."/>
        </authorList>
    </citation>
    <scope>NUCLEOTIDE SEQUENCE [LARGE SCALE GENOMIC DNA]</scope>
    <source>
        <strain evidence="3 4">RCEF 264</strain>
    </source>
</reference>
<feature type="region of interest" description="Disordered" evidence="1">
    <location>
        <begin position="414"/>
        <end position="482"/>
    </location>
</feature>
<dbReference type="EMBL" id="AZHD01000002">
    <property type="protein sequence ID" value="OAA67189.1"/>
    <property type="molecule type" value="Genomic_DNA"/>
</dbReference>
<dbReference type="PANTHER" id="PTHR39466">
    <property type="entry name" value="RGS DOMAIN-CONTAINING PROTEIN"/>
    <property type="match status" value="1"/>
</dbReference>
<sequence>MVDAFLHGRGRLSSHSSGVGAEGLSFESTVLNKSLPPCDLNGFMDYLFYVERRAENLQFFLWYCDYVERWSRLLPRQRQMAPAWGPAEAAEAAREEADAAAAAEASVTIPPPAASANTKRHMRATSLGSSRRGLSVDTDVSPFTGSTDFFKPRSNSVASIATAASVSSIATAASTASRLAASIHQRSDSNKLTNILTILEDRSEAPPTFADGTPTAALGSTPSVTSPCGVTTPPDWQPYTLQPFRDEVSRIVRHYVAASGDRALPDLFPPERAACLRAARRTTHPSALLPAFLAAEAALREQSFPAFVRGWCVVGNVWKGSPRLVLTHVVATLVFLLGVILDVVLIVFVKSSTSSSSSTSPPPPAAMATLVGHLPRLVCLAFWWPALTALLSARRGIDLLLHARGRRMLRPWEVEDDDDDNDENDEGDDNGDEDEKSESRAEADTASPLSTFSLDMEKSARNQHYRRHRHQTSTASSATFSRLDPLRKPSLQALGPRNDPDAEPWAARAAHMSFVRQLREAVWPRAAASTKTAAATNTTTVQHAGVRALQDRVVWTAVLWAGVASAVLAVVSLFLPSPHH</sequence>
<gene>
    <name evidence="3" type="ORF">SPI_01765</name>
</gene>
<dbReference type="OrthoDB" id="3232309at2759"/>
<keyword evidence="2" id="KW-0812">Transmembrane</keyword>
<organism evidence="3 4">
    <name type="scientific">Niveomyces insectorum RCEF 264</name>
    <dbReference type="NCBI Taxonomy" id="1081102"/>
    <lineage>
        <taxon>Eukaryota</taxon>
        <taxon>Fungi</taxon>
        <taxon>Dikarya</taxon>
        <taxon>Ascomycota</taxon>
        <taxon>Pezizomycotina</taxon>
        <taxon>Sordariomycetes</taxon>
        <taxon>Hypocreomycetidae</taxon>
        <taxon>Hypocreales</taxon>
        <taxon>Cordycipitaceae</taxon>
        <taxon>Niveomyces</taxon>
    </lineage>
</organism>
<keyword evidence="4" id="KW-1185">Reference proteome</keyword>
<evidence type="ECO:0000256" key="2">
    <source>
        <dbReference type="SAM" id="Phobius"/>
    </source>
</evidence>
<keyword evidence="2" id="KW-1133">Transmembrane helix</keyword>
<dbReference type="AlphaFoldDB" id="A0A167Z7Q9"/>
<dbReference type="STRING" id="1081102.A0A167Z7Q9"/>
<protein>
    <submittedName>
        <fullName evidence="3">Regulator of G protein</fullName>
    </submittedName>
</protein>
<comment type="caution">
    <text evidence="3">The sequence shown here is derived from an EMBL/GenBank/DDBJ whole genome shotgun (WGS) entry which is preliminary data.</text>
</comment>
<feature type="compositionally biased region" description="Acidic residues" evidence="1">
    <location>
        <begin position="414"/>
        <end position="436"/>
    </location>
</feature>
<feature type="transmembrane region" description="Helical" evidence="2">
    <location>
        <begin position="553"/>
        <end position="575"/>
    </location>
</feature>